<organism evidence="1 2">
    <name type="scientific">Citrus x changshan-huyou</name>
    <dbReference type="NCBI Taxonomy" id="2935761"/>
    <lineage>
        <taxon>Eukaryota</taxon>
        <taxon>Viridiplantae</taxon>
        <taxon>Streptophyta</taxon>
        <taxon>Embryophyta</taxon>
        <taxon>Tracheophyta</taxon>
        <taxon>Spermatophyta</taxon>
        <taxon>Magnoliopsida</taxon>
        <taxon>eudicotyledons</taxon>
        <taxon>Gunneridae</taxon>
        <taxon>Pentapetalae</taxon>
        <taxon>rosids</taxon>
        <taxon>malvids</taxon>
        <taxon>Sapindales</taxon>
        <taxon>Rutaceae</taxon>
        <taxon>Aurantioideae</taxon>
        <taxon>Citrus</taxon>
    </lineage>
</organism>
<sequence>MSQSPVIVEKVLNRKTLLVINCRGGELSHCFKVLSFYV</sequence>
<proteinExistence type="predicted"/>
<dbReference type="AlphaFoldDB" id="A0AAP0Q9H8"/>
<name>A0AAP0Q9H8_9ROSI</name>
<protein>
    <submittedName>
        <fullName evidence="1">Uncharacterized protein</fullName>
    </submittedName>
</protein>
<dbReference type="EMBL" id="JBCGBO010000025">
    <property type="protein sequence ID" value="KAK9176525.1"/>
    <property type="molecule type" value="Genomic_DNA"/>
</dbReference>
<evidence type="ECO:0000313" key="1">
    <source>
        <dbReference type="EMBL" id="KAK9176525.1"/>
    </source>
</evidence>
<dbReference type="Proteomes" id="UP001428341">
    <property type="component" value="Unassembled WGS sequence"/>
</dbReference>
<gene>
    <name evidence="1" type="ORF">WN944_028542</name>
</gene>
<comment type="caution">
    <text evidence="1">The sequence shown here is derived from an EMBL/GenBank/DDBJ whole genome shotgun (WGS) entry which is preliminary data.</text>
</comment>
<keyword evidence="2" id="KW-1185">Reference proteome</keyword>
<accession>A0AAP0Q9H8</accession>
<evidence type="ECO:0000313" key="2">
    <source>
        <dbReference type="Proteomes" id="UP001428341"/>
    </source>
</evidence>
<reference evidence="1 2" key="1">
    <citation type="submission" date="2024-05" db="EMBL/GenBank/DDBJ databases">
        <title>Haplotype-resolved chromosome-level genome assembly of Huyou (Citrus changshanensis).</title>
        <authorList>
            <person name="Miao C."/>
            <person name="Chen W."/>
            <person name="Wu Y."/>
            <person name="Wang L."/>
            <person name="Zhao S."/>
            <person name="Grierson D."/>
            <person name="Xu C."/>
            <person name="Chen K."/>
        </authorList>
    </citation>
    <scope>NUCLEOTIDE SEQUENCE [LARGE SCALE GENOMIC DNA]</scope>
    <source>
        <strain evidence="1">01-14</strain>
        <tissue evidence="1">Leaf</tissue>
    </source>
</reference>